<evidence type="ECO:0000313" key="3">
    <source>
        <dbReference type="Proteomes" id="UP000199297"/>
    </source>
</evidence>
<proteinExistence type="predicted"/>
<keyword evidence="3" id="KW-1185">Reference proteome</keyword>
<gene>
    <name evidence="2" type="ORF">SAMN05216262_101101</name>
</gene>
<name>A0A1H7GAR4_9GAMM</name>
<evidence type="ECO:0000313" key="2">
    <source>
        <dbReference type="EMBL" id="SEK33580.1"/>
    </source>
</evidence>
<evidence type="ECO:0000256" key="1">
    <source>
        <dbReference type="SAM" id="MobiDB-lite"/>
    </source>
</evidence>
<dbReference type="AlphaFoldDB" id="A0A1H7GAR4"/>
<dbReference type="Proteomes" id="UP000199297">
    <property type="component" value="Unassembled WGS sequence"/>
</dbReference>
<accession>A0A1H7GAR4</accession>
<sequence length="35" mass="4057">MSKRDMKKPVLSLKEKRKLKKAASSADIVKTRKKK</sequence>
<reference evidence="3" key="1">
    <citation type="submission" date="2016-10" db="EMBL/GenBank/DDBJ databases">
        <authorList>
            <person name="Varghese N."/>
            <person name="Submissions S."/>
        </authorList>
    </citation>
    <scope>NUCLEOTIDE SEQUENCE [LARGE SCALE GENOMIC DNA]</scope>
    <source>
        <strain evidence="3">CGMCC 1.9127</strain>
    </source>
</reference>
<feature type="region of interest" description="Disordered" evidence="1">
    <location>
        <begin position="1"/>
        <end position="35"/>
    </location>
</feature>
<protein>
    <submittedName>
        <fullName evidence="2">Uncharacterized protein</fullName>
    </submittedName>
</protein>
<dbReference type="EMBL" id="FOBI01000001">
    <property type="protein sequence ID" value="SEK33580.1"/>
    <property type="molecule type" value="Genomic_DNA"/>
</dbReference>
<organism evidence="2 3">
    <name type="scientific">Colwellia chukchiensis</name>
    <dbReference type="NCBI Taxonomy" id="641665"/>
    <lineage>
        <taxon>Bacteria</taxon>
        <taxon>Pseudomonadati</taxon>
        <taxon>Pseudomonadota</taxon>
        <taxon>Gammaproteobacteria</taxon>
        <taxon>Alteromonadales</taxon>
        <taxon>Colwelliaceae</taxon>
        <taxon>Colwellia</taxon>
    </lineage>
</organism>